<feature type="domain" description="RRM" evidence="11">
    <location>
        <begin position="6"/>
        <end position="85"/>
    </location>
</feature>
<dbReference type="Gene3D" id="3.30.70.330">
    <property type="match status" value="2"/>
</dbReference>
<evidence type="ECO:0000256" key="6">
    <source>
        <dbReference type="ARBA" id="ARBA00022884"/>
    </source>
</evidence>
<dbReference type="InterPro" id="IPR000504">
    <property type="entry name" value="RRM_dom"/>
</dbReference>
<evidence type="ECO:0000256" key="2">
    <source>
        <dbReference type="ARBA" id="ARBA00007243"/>
    </source>
</evidence>
<evidence type="ECO:0000256" key="5">
    <source>
        <dbReference type="ARBA" id="ARBA00022737"/>
    </source>
</evidence>
<dbReference type="AlphaFoldDB" id="A0A1D1UWZ2"/>
<keyword evidence="7" id="KW-0508">mRNA splicing</keyword>
<dbReference type="GO" id="GO:0003723">
    <property type="term" value="F:RNA binding"/>
    <property type="evidence" value="ECO:0007669"/>
    <property type="project" value="UniProtKB-UniRule"/>
</dbReference>
<dbReference type="CDD" id="cd12246">
    <property type="entry name" value="RRM1_U1A_like"/>
    <property type="match status" value="1"/>
</dbReference>
<keyword evidence="5" id="KW-0677">Repeat</keyword>
<evidence type="ECO:0000259" key="11">
    <source>
        <dbReference type="PROSITE" id="PS50102"/>
    </source>
</evidence>
<comment type="caution">
    <text evidence="12">The sequence shown here is derived from an EMBL/GenBank/DDBJ whole genome shotgun (WGS) entry which is preliminary data.</text>
</comment>
<dbReference type="SUPFAM" id="SSF54928">
    <property type="entry name" value="RNA-binding domain, RBD"/>
    <property type="match status" value="1"/>
</dbReference>
<dbReference type="PANTHER" id="PTHR10501">
    <property type="entry name" value="U1 SMALL NUCLEAR RIBONUCLEOPROTEIN A/U2 SMALL NUCLEAR RIBONUCLEOPROTEIN B"/>
    <property type="match status" value="1"/>
</dbReference>
<accession>A0A1D1UWZ2</accession>
<evidence type="ECO:0000256" key="4">
    <source>
        <dbReference type="ARBA" id="ARBA00022728"/>
    </source>
</evidence>
<dbReference type="OrthoDB" id="277802at2759"/>
<reference evidence="12 13" key="1">
    <citation type="journal article" date="2016" name="Nat. Commun.">
        <title>Extremotolerant tardigrade genome and improved radiotolerance of human cultured cells by tardigrade-unique protein.</title>
        <authorList>
            <person name="Hashimoto T."/>
            <person name="Horikawa D.D."/>
            <person name="Saito Y."/>
            <person name="Kuwahara H."/>
            <person name="Kozuka-Hata H."/>
            <person name="Shin-I T."/>
            <person name="Minakuchi Y."/>
            <person name="Ohishi K."/>
            <person name="Motoyama A."/>
            <person name="Aizu T."/>
            <person name="Enomoto A."/>
            <person name="Kondo K."/>
            <person name="Tanaka S."/>
            <person name="Hara Y."/>
            <person name="Koshikawa S."/>
            <person name="Sagara H."/>
            <person name="Miura T."/>
            <person name="Yokobori S."/>
            <person name="Miyagawa K."/>
            <person name="Suzuki Y."/>
            <person name="Kubo T."/>
            <person name="Oyama M."/>
            <person name="Kohara Y."/>
            <person name="Fujiyama A."/>
            <person name="Arakawa K."/>
            <person name="Katayama T."/>
            <person name="Toyoda A."/>
            <person name="Kunieda T."/>
        </authorList>
    </citation>
    <scope>NUCLEOTIDE SEQUENCE [LARGE SCALE GENOMIC DNA]</scope>
    <source>
        <strain evidence="12 13">YOKOZUNA-1</strain>
    </source>
</reference>
<gene>
    <name evidence="12" type="primary">RvY_05970-1</name>
    <name evidence="12" type="synonym">RvY_05970.1</name>
    <name evidence="12" type="ORF">RvY_05970</name>
</gene>
<comment type="subcellular location">
    <subcellularLocation>
        <location evidence="1">Nucleus</location>
    </subcellularLocation>
</comment>
<feature type="domain" description="RRM" evidence="11">
    <location>
        <begin position="149"/>
        <end position="225"/>
    </location>
</feature>
<evidence type="ECO:0000256" key="8">
    <source>
        <dbReference type="ARBA" id="ARBA00023242"/>
    </source>
</evidence>
<keyword evidence="9" id="KW-0687">Ribonucleoprotein</keyword>
<dbReference type="Pfam" id="PF00076">
    <property type="entry name" value="RRM_1"/>
    <property type="match status" value="2"/>
</dbReference>
<evidence type="ECO:0000313" key="12">
    <source>
        <dbReference type="EMBL" id="GAU94144.1"/>
    </source>
</evidence>
<keyword evidence="8" id="KW-0539">Nucleus</keyword>
<dbReference type="EMBL" id="BDGG01000002">
    <property type="protein sequence ID" value="GAU94144.1"/>
    <property type="molecule type" value="Genomic_DNA"/>
</dbReference>
<sequence length="225" mass="24832">MAQPNSTLYVNNLNEKVKKEELKKSLYHLFSQFGSVLDIVALKTIKMRGQAFIVFKDIGHATAALRSLQGTPFYNKNMKIDFALTESEATQKMKGTFKMRKPDAGNKDAAAKKKKKTGDEAVNGMEHFAASFAESSSITNGDAEAAPNRILFLTDLPPSYTEDTEMISSLFSQHSGFKEVRLVPGRNDIAFVEFDHEASAAAARDSLNGFKITPTNPLNITFANR</sequence>
<evidence type="ECO:0000256" key="1">
    <source>
        <dbReference type="ARBA" id="ARBA00004123"/>
    </source>
</evidence>
<name>A0A1D1UWZ2_RAMVA</name>
<evidence type="ECO:0000256" key="7">
    <source>
        <dbReference type="ARBA" id="ARBA00023187"/>
    </source>
</evidence>
<proteinExistence type="inferred from homology"/>
<dbReference type="Proteomes" id="UP000186922">
    <property type="component" value="Unassembled WGS sequence"/>
</dbReference>
<dbReference type="InterPro" id="IPR012677">
    <property type="entry name" value="Nucleotide-bd_a/b_plait_sf"/>
</dbReference>
<keyword evidence="3" id="KW-0507">mRNA processing</keyword>
<evidence type="ECO:0000256" key="9">
    <source>
        <dbReference type="ARBA" id="ARBA00023274"/>
    </source>
</evidence>
<keyword evidence="13" id="KW-1185">Reference proteome</keyword>
<dbReference type="PROSITE" id="PS50102">
    <property type="entry name" value="RRM"/>
    <property type="match status" value="2"/>
</dbReference>
<evidence type="ECO:0000256" key="3">
    <source>
        <dbReference type="ARBA" id="ARBA00022664"/>
    </source>
</evidence>
<keyword evidence="6 10" id="KW-0694">RNA-binding</keyword>
<dbReference type="FunFam" id="3.30.70.330:FF:000029">
    <property type="entry name" value="U2 small nuclear ribonucleoprotein B"/>
    <property type="match status" value="1"/>
</dbReference>
<dbReference type="GO" id="GO:0008380">
    <property type="term" value="P:RNA splicing"/>
    <property type="evidence" value="ECO:0007669"/>
    <property type="project" value="UniProtKB-KW"/>
</dbReference>
<evidence type="ECO:0000313" key="13">
    <source>
        <dbReference type="Proteomes" id="UP000186922"/>
    </source>
</evidence>
<dbReference type="GO" id="GO:0006397">
    <property type="term" value="P:mRNA processing"/>
    <property type="evidence" value="ECO:0007669"/>
    <property type="project" value="UniProtKB-KW"/>
</dbReference>
<dbReference type="SMART" id="SM00360">
    <property type="entry name" value="RRM"/>
    <property type="match status" value="2"/>
</dbReference>
<protein>
    <recommendedName>
        <fullName evidence="11">RRM domain-containing protein</fullName>
    </recommendedName>
</protein>
<dbReference type="FunFam" id="3.30.70.330:FF:000039">
    <property type="entry name" value="U1 small nuclear ribonucleoprotein A"/>
    <property type="match status" value="1"/>
</dbReference>
<evidence type="ECO:0000256" key="10">
    <source>
        <dbReference type="PROSITE-ProRule" id="PRU00176"/>
    </source>
</evidence>
<organism evidence="12 13">
    <name type="scientific">Ramazzottius varieornatus</name>
    <name type="common">Water bear</name>
    <name type="synonym">Tardigrade</name>
    <dbReference type="NCBI Taxonomy" id="947166"/>
    <lineage>
        <taxon>Eukaryota</taxon>
        <taxon>Metazoa</taxon>
        <taxon>Ecdysozoa</taxon>
        <taxon>Tardigrada</taxon>
        <taxon>Eutardigrada</taxon>
        <taxon>Parachela</taxon>
        <taxon>Hypsibioidea</taxon>
        <taxon>Ramazzottiidae</taxon>
        <taxon>Ramazzottius</taxon>
    </lineage>
</organism>
<dbReference type="STRING" id="947166.A0A1D1UWZ2"/>
<comment type="similarity">
    <text evidence="2">Belongs to the RRM U1 A/B'' family.</text>
</comment>
<dbReference type="GO" id="GO:0005681">
    <property type="term" value="C:spliceosomal complex"/>
    <property type="evidence" value="ECO:0007669"/>
    <property type="project" value="UniProtKB-KW"/>
</dbReference>
<dbReference type="InterPro" id="IPR035979">
    <property type="entry name" value="RBD_domain_sf"/>
</dbReference>
<keyword evidence="4" id="KW-0747">Spliceosome</keyword>
<dbReference type="GO" id="GO:0030532">
    <property type="term" value="C:small nuclear ribonucleoprotein complex"/>
    <property type="evidence" value="ECO:0007669"/>
    <property type="project" value="UniProtKB-ARBA"/>
</dbReference>